<dbReference type="Proteomes" id="UP000524535">
    <property type="component" value="Unassembled WGS sequence"/>
</dbReference>
<dbReference type="Proteomes" id="UP000520770">
    <property type="component" value="Unassembled WGS sequence"/>
</dbReference>
<protein>
    <submittedName>
        <fullName evidence="3">Uncharacterized protein</fullName>
    </submittedName>
</protein>
<evidence type="ECO:0000313" key="6">
    <source>
        <dbReference type="Proteomes" id="UP000524535"/>
    </source>
</evidence>
<keyword evidence="1" id="KW-0732">Signal</keyword>
<evidence type="ECO:0000313" key="2">
    <source>
        <dbReference type="EMBL" id="MBB4347483.1"/>
    </source>
</evidence>
<evidence type="ECO:0000313" key="4">
    <source>
        <dbReference type="EMBL" id="MBB4444809.1"/>
    </source>
</evidence>
<name>A0A7W6TBH7_9HYPH</name>
<evidence type="ECO:0000313" key="5">
    <source>
        <dbReference type="Proteomes" id="UP000520770"/>
    </source>
</evidence>
<accession>A0A7W6TBH7</accession>
<evidence type="ECO:0000256" key="1">
    <source>
        <dbReference type="SAM" id="SignalP"/>
    </source>
</evidence>
<evidence type="ECO:0000313" key="7">
    <source>
        <dbReference type="Proteomes" id="UP000576087"/>
    </source>
</evidence>
<comment type="caution">
    <text evidence="3">The sequence shown here is derived from an EMBL/GenBank/DDBJ whole genome shotgun (WGS) entry which is preliminary data.</text>
</comment>
<evidence type="ECO:0000313" key="3">
    <source>
        <dbReference type="EMBL" id="MBB4410122.1"/>
    </source>
</evidence>
<dbReference type="Proteomes" id="UP000576087">
    <property type="component" value="Unassembled WGS sequence"/>
</dbReference>
<dbReference type="EMBL" id="JACIGW010000001">
    <property type="protein sequence ID" value="MBB4347483.1"/>
    <property type="molecule type" value="Genomic_DNA"/>
</dbReference>
<gene>
    <name evidence="3" type="ORF">GGE31_000593</name>
    <name evidence="2" type="ORF">GGE33_001191</name>
    <name evidence="4" type="ORF">GGE35_000591</name>
</gene>
<dbReference type="RefSeq" id="WP_183821568.1">
    <property type="nucleotide sequence ID" value="NZ_JACIGW010000001.1"/>
</dbReference>
<feature type="chain" id="PRO_5036404963" evidence="1">
    <location>
        <begin position="26"/>
        <end position="166"/>
    </location>
</feature>
<organism evidence="3 6">
    <name type="scientific">Aliirhizobium cellulosilyticum</name>
    <dbReference type="NCBI Taxonomy" id="393664"/>
    <lineage>
        <taxon>Bacteria</taxon>
        <taxon>Pseudomonadati</taxon>
        <taxon>Pseudomonadota</taxon>
        <taxon>Alphaproteobacteria</taxon>
        <taxon>Hyphomicrobiales</taxon>
        <taxon>Rhizobiaceae</taxon>
        <taxon>Aliirhizobium</taxon>
    </lineage>
</organism>
<keyword evidence="6" id="KW-1185">Reference proteome</keyword>
<dbReference type="EMBL" id="JACIGY010000001">
    <property type="protein sequence ID" value="MBB4410122.1"/>
    <property type="molecule type" value="Genomic_DNA"/>
</dbReference>
<feature type="signal peptide" evidence="1">
    <location>
        <begin position="1"/>
        <end position="25"/>
    </location>
</feature>
<proteinExistence type="predicted"/>
<dbReference type="EMBL" id="JACIHM010000001">
    <property type="protein sequence ID" value="MBB4444809.1"/>
    <property type="molecule type" value="Genomic_DNA"/>
</dbReference>
<sequence length="166" mass="17981">MFLKSVRIIAIPLAVLMLAGFRMPAAEEQAERMLYDVRGAFVTAQPDVPRDLITGTDILVDSAIRATSRSMMLPRTILTVRLSDTRRSPFLFGQRYSARVTVKVISVGSGEPVAEGEFETSVMSFGKEPADSPLAEKIATRIASEFQLGRPHRAGLLTSLASGGTP</sequence>
<reference evidence="5 6" key="1">
    <citation type="submission" date="2020-08" db="EMBL/GenBank/DDBJ databases">
        <title>Genomic Encyclopedia of Type Strains, Phase IV (KMG-V): Genome sequencing to study the core and pangenomes of soil and plant-associated prokaryotes.</title>
        <authorList>
            <person name="Whitman W."/>
        </authorList>
    </citation>
    <scope>NUCLEOTIDE SEQUENCE [LARGE SCALE GENOMIC DNA]</scope>
    <source>
        <strain evidence="3 6">SEMIA 444</strain>
        <strain evidence="2 5">SEMIA 448</strain>
        <strain evidence="4 7">SEMIA 452</strain>
    </source>
</reference>
<dbReference type="AlphaFoldDB" id="A0A7W6TBH7"/>